<gene>
    <name evidence="1" type="ORF">H0194_06890</name>
</gene>
<accession>A0A7G7CMJ9</accession>
<dbReference type="RefSeq" id="WP_185175205.1">
    <property type="nucleotide sequence ID" value="NZ_CP059404.1"/>
</dbReference>
<dbReference type="AlphaFoldDB" id="A0A7G7CMJ9"/>
<protein>
    <submittedName>
        <fullName evidence="1">Uncharacterized protein</fullName>
    </submittedName>
</protein>
<keyword evidence="2" id="KW-1185">Reference proteome</keyword>
<evidence type="ECO:0000313" key="1">
    <source>
        <dbReference type="EMBL" id="QNE88815.1"/>
    </source>
</evidence>
<dbReference type="EMBL" id="CP059404">
    <property type="protein sequence ID" value="QNE88815.1"/>
    <property type="molecule type" value="Genomic_DNA"/>
</dbReference>
<proteinExistence type="predicted"/>
<name>A0A7G7CMJ9_9CORY</name>
<evidence type="ECO:0000313" key="2">
    <source>
        <dbReference type="Proteomes" id="UP000515743"/>
    </source>
</evidence>
<reference evidence="1 2" key="1">
    <citation type="submission" date="2020-07" db="EMBL/GenBank/DDBJ databases">
        <title>Complete genome and description of Corynebacterium incognita strain Marseille-Q3630 sp. nov.</title>
        <authorList>
            <person name="Boxberger M."/>
        </authorList>
    </citation>
    <scope>NUCLEOTIDE SEQUENCE [LARGE SCALE GENOMIC DNA]</scope>
    <source>
        <strain evidence="1 2">Marseille-Q3630</strain>
    </source>
</reference>
<organism evidence="1 2">
    <name type="scientific">Corynebacterium incognita</name>
    <dbReference type="NCBI Taxonomy" id="2754725"/>
    <lineage>
        <taxon>Bacteria</taxon>
        <taxon>Bacillati</taxon>
        <taxon>Actinomycetota</taxon>
        <taxon>Actinomycetes</taxon>
        <taxon>Mycobacteriales</taxon>
        <taxon>Corynebacteriaceae</taxon>
        <taxon>Corynebacterium</taxon>
    </lineage>
</organism>
<dbReference type="Proteomes" id="UP000515743">
    <property type="component" value="Chromosome"/>
</dbReference>
<dbReference type="KEGG" id="cik:H0194_06890"/>
<sequence>MKVDTTPEIVEKLRNKDFITGEEIELNVKPGPGHKLVAVEVGGVASVFGLINDDTVAQNMLTSDPDSAPAVLKTLTIA</sequence>